<dbReference type="InterPro" id="IPR019606">
    <property type="entry name" value="GerMN"/>
</dbReference>
<name>A0A6J7CSB4_9ZZZZ</name>
<sequence>MKRKNLLVLCLIALVTSACGIPTSSQPDVVSKHNVPFHLLSPDSSSTTTTTEPALAYAQENIFLLDNAGKAISVRRDVSVPATLTAVLTALIAGPTSAEASQGITSALPSDLKVISIALVGSTVTLNFNTAFGKINGAAETQAVGQVVLTTTDQPQISAVSFQIDSKPISVPTSSGVVTSAPVTAAQYASLKN</sequence>
<gene>
    <name evidence="2" type="ORF">UFOPK3164_00673</name>
    <name evidence="3" type="ORF">UFOPK3427_00206</name>
    <name evidence="4" type="ORF">UFOPK4112_01035</name>
</gene>
<reference evidence="3" key="1">
    <citation type="submission" date="2020-05" db="EMBL/GenBank/DDBJ databases">
        <authorList>
            <person name="Chiriac C."/>
            <person name="Salcher M."/>
            <person name="Ghai R."/>
            <person name="Kavagutti S V."/>
        </authorList>
    </citation>
    <scope>NUCLEOTIDE SEQUENCE</scope>
</reference>
<evidence type="ECO:0000313" key="4">
    <source>
        <dbReference type="EMBL" id="CAB5023059.1"/>
    </source>
</evidence>
<dbReference type="PROSITE" id="PS51257">
    <property type="entry name" value="PROKAR_LIPOPROTEIN"/>
    <property type="match status" value="1"/>
</dbReference>
<feature type="domain" description="GerMN" evidence="1">
    <location>
        <begin position="84"/>
        <end position="173"/>
    </location>
</feature>
<dbReference type="EMBL" id="CAFABE010000023">
    <property type="protein sequence ID" value="CAB4824810.1"/>
    <property type="molecule type" value="Genomic_DNA"/>
</dbReference>
<proteinExistence type="predicted"/>
<organism evidence="3">
    <name type="scientific">freshwater metagenome</name>
    <dbReference type="NCBI Taxonomy" id="449393"/>
    <lineage>
        <taxon>unclassified sequences</taxon>
        <taxon>metagenomes</taxon>
        <taxon>ecological metagenomes</taxon>
    </lineage>
</organism>
<dbReference type="EMBL" id="CAFBLT010000001">
    <property type="protein sequence ID" value="CAB4861327.1"/>
    <property type="molecule type" value="Genomic_DNA"/>
</dbReference>
<accession>A0A6J7CSB4</accession>
<evidence type="ECO:0000313" key="3">
    <source>
        <dbReference type="EMBL" id="CAB4861327.1"/>
    </source>
</evidence>
<evidence type="ECO:0000259" key="1">
    <source>
        <dbReference type="SMART" id="SM00909"/>
    </source>
</evidence>
<dbReference type="Pfam" id="PF10646">
    <property type="entry name" value="Germane"/>
    <property type="match status" value="1"/>
</dbReference>
<dbReference type="SMART" id="SM00909">
    <property type="entry name" value="Germane"/>
    <property type="match status" value="1"/>
</dbReference>
<dbReference type="AlphaFoldDB" id="A0A6J7CSB4"/>
<protein>
    <submittedName>
        <fullName evidence="3">Unannotated protein</fullName>
    </submittedName>
</protein>
<evidence type="ECO:0000313" key="2">
    <source>
        <dbReference type="EMBL" id="CAB4824810.1"/>
    </source>
</evidence>
<dbReference type="EMBL" id="CAFBPM010000009">
    <property type="protein sequence ID" value="CAB5023059.1"/>
    <property type="molecule type" value="Genomic_DNA"/>
</dbReference>